<feature type="transmembrane region" description="Helical" evidence="9">
    <location>
        <begin position="158"/>
        <end position="180"/>
    </location>
</feature>
<dbReference type="InterPro" id="IPR025972">
    <property type="entry name" value="BetaGal_dom3"/>
</dbReference>
<gene>
    <name evidence="11" type="ORF">D9619_007338</name>
</gene>
<dbReference type="GO" id="GO:0004565">
    <property type="term" value="F:beta-galactosidase activity"/>
    <property type="evidence" value="ECO:0007669"/>
    <property type="project" value="UniProtKB-EC"/>
</dbReference>
<keyword evidence="4" id="KW-0732">Signal</keyword>
<feature type="transmembrane region" description="Helical" evidence="9">
    <location>
        <begin position="422"/>
        <end position="443"/>
    </location>
</feature>
<feature type="transmembrane region" description="Helical" evidence="9">
    <location>
        <begin position="192"/>
        <end position="216"/>
    </location>
</feature>
<dbReference type="EMBL" id="JAACJJ010000043">
    <property type="protein sequence ID" value="KAF5315054.1"/>
    <property type="molecule type" value="Genomic_DNA"/>
</dbReference>
<keyword evidence="7" id="KW-0326">Glycosidase</keyword>
<reference evidence="11 12" key="1">
    <citation type="journal article" date="2020" name="ISME J.">
        <title>Uncovering the hidden diversity of litter-decomposition mechanisms in mushroom-forming fungi.</title>
        <authorList>
            <person name="Floudas D."/>
            <person name="Bentzer J."/>
            <person name="Ahren D."/>
            <person name="Johansson T."/>
            <person name="Persson P."/>
            <person name="Tunlid A."/>
        </authorList>
    </citation>
    <scope>NUCLEOTIDE SEQUENCE [LARGE SCALE GENOMIC DNA]</scope>
    <source>
        <strain evidence="11 12">CBS 101986</strain>
    </source>
</reference>
<dbReference type="InterPro" id="IPR037110">
    <property type="entry name" value="Betagal_dom2_sf"/>
</dbReference>
<dbReference type="Pfam" id="PF20152">
    <property type="entry name" value="DUF6534"/>
    <property type="match status" value="2"/>
</dbReference>
<accession>A0A8H5B1Y9</accession>
<evidence type="ECO:0000256" key="1">
    <source>
        <dbReference type="ARBA" id="ARBA00001412"/>
    </source>
</evidence>
<feature type="transmembrane region" description="Helical" evidence="9">
    <location>
        <begin position="350"/>
        <end position="368"/>
    </location>
</feature>
<dbReference type="InterPro" id="IPR031330">
    <property type="entry name" value="Gly_Hdrlase_35_cat"/>
</dbReference>
<dbReference type="Pfam" id="PF13363">
    <property type="entry name" value="BetaGal_dom3"/>
    <property type="match status" value="1"/>
</dbReference>
<protein>
    <recommendedName>
        <fullName evidence="3">beta-galactosidase</fullName>
        <ecNumber evidence="3">3.2.1.23</ecNumber>
    </recommendedName>
</protein>
<dbReference type="InterPro" id="IPR045339">
    <property type="entry name" value="DUF6534"/>
</dbReference>
<comment type="catalytic activity">
    <reaction evidence="1">
        <text>Hydrolysis of terminal non-reducing beta-D-galactose residues in beta-D-galactosides.</text>
        <dbReference type="EC" id="3.2.1.23"/>
    </reaction>
</comment>
<dbReference type="SUPFAM" id="SSF51445">
    <property type="entry name" value="(Trans)glycosidases"/>
    <property type="match status" value="1"/>
</dbReference>
<evidence type="ECO:0000256" key="2">
    <source>
        <dbReference type="ARBA" id="ARBA00009809"/>
    </source>
</evidence>
<feature type="transmembrane region" description="Helical" evidence="9">
    <location>
        <begin position="380"/>
        <end position="402"/>
    </location>
</feature>
<keyword evidence="9" id="KW-1133">Transmembrane helix</keyword>
<dbReference type="SUPFAM" id="SSF49785">
    <property type="entry name" value="Galactose-binding domain-like"/>
    <property type="match status" value="2"/>
</dbReference>
<dbReference type="Gene3D" id="2.102.20.10">
    <property type="entry name" value="Beta-galactosidase, domain 2"/>
    <property type="match status" value="1"/>
</dbReference>
<keyword evidence="6" id="KW-0325">Glycoprotein</keyword>
<dbReference type="Pfam" id="PF10435">
    <property type="entry name" value="BetaGal_dom2"/>
    <property type="match status" value="1"/>
</dbReference>
<evidence type="ECO:0000256" key="3">
    <source>
        <dbReference type="ARBA" id="ARBA00012756"/>
    </source>
</evidence>
<dbReference type="Gene3D" id="3.20.20.80">
    <property type="entry name" value="Glycosidases"/>
    <property type="match status" value="1"/>
</dbReference>
<dbReference type="FunFam" id="3.20.20.80:FF:000040">
    <property type="entry name" value="Beta-galactosidase A"/>
    <property type="match status" value="1"/>
</dbReference>
<evidence type="ECO:0000256" key="8">
    <source>
        <dbReference type="RuleBase" id="RU003679"/>
    </source>
</evidence>
<evidence type="ECO:0000256" key="9">
    <source>
        <dbReference type="SAM" id="Phobius"/>
    </source>
</evidence>
<comment type="similarity">
    <text evidence="2 8">Belongs to the glycosyl hydrolase 35 family.</text>
</comment>
<feature type="transmembrane region" description="Helical" evidence="9">
    <location>
        <begin position="464"/>
        <end position="483"/>
    </location>
</feature>
<evidence type="ECO:0000256" key="6">
    <source>
        <dbReference type="ARBA" id="ARBA00023180"/>
    </source>
</evidence>
<keyword evidence="9" id="KW-0812">Transmembrane</keyword>
<dbReference type="InterPro" id="IPR018954">
    <property type="entry name" value="Betagal_dom2"/>
</dbReference>
<sequence length="1560" mass="170597">MLSVTDTIGAASIGFYVSCIVFGILTMQVFNYFHRFPMDRPAYKILVSTLWSLELLDQIFIAYSIYFYTVHALVDPMIVQNGEIVWTLVVQVMMNSLVGIIVKCCFAMRVWRFSKNNIYIAGLIGVIILAQFGLAILYCIRCFQMHSVFEAYRLRLVASLSLGAGLLADLVIAVSLFIFLRRLRTGADTLVNTLIVYAVNTGALTGAVALLTLILYNTRPGTFNFMASYFNLGKLYAISFLCTLNTRKVIRGRGTDADSSGKNTDGARNTFFMVSGRNNTRDATATKVLTILLLETVDQAFIGHIIYFYSISNFGNPIALEQGTMTWHVFMNRGRQRSDTGFCGYINRSFIMQLTLGAVVGAIVKVYFGVRVWRFSNRNIWITGLILGLCFGQLGVAFVFTYKAFQLPSVYAVHELKTLGTVALGVGVLTDVVTAAALCFFLTRLKIGIYSPESHSLIQSLCSYAINTGVLTSTVSIAVLVLYNAAPTNNLYFIATYFILSKLELLSSDAKDLGNKGAWAALEDRWLALESRERRCLPEGGGEIQHFPETLHAAGPEIRSVEETKPLTDNDILVQTSDVQFDKYSLILRGQRIFLHSGEFHTFRLPVPSLWPDILEKVKAAGMNAVSVYTHMGLINPAPGVVDFGSFRALQPLYDAAKAAGIWIVLRPGPYINAETTAGGIAHWATSEVAGQLRTNATDWRAAWQDYIQGIIKETAPNQISSGGPVIAIQVDNEYSQNPISHAEYFSQLEDAYHNSNIDVPLTYNDPGQGKNFINGTGSVDLYGLDSYPQGFDCSHPTKWNPVTTNYHQYHEQVNPSQAWYIPEFQGGSFDAWGPTAPGYELCRQLTGANFQSVFNRQLWASNAKLISYYMIYGGTSWGAIPFHGVYTSYDYGASIAENRELTTKFDEIKRQGMFIRSSPEFYKTDWIADSSTGLTATTNTASFITLLKNPDTGAAFYVARQTDSTSTATTTFKLNVTAGGVPLQIPLVVPAITLGGRESKVIVTDYSFGAKSKVQYSTAEIFYAGILDGRDVLFLHGNSTQDHEAALTFTGTPNKARVNPPGSPFQLTNGNTNVAAGTTIVSLMTGINGLVTIWDSDTQLVLFADSDTAATFWSPVLAGKSSDPLRNFWGIGTNTSILVGGPYLVRDATLTGSTLALRGDLKTDVRLTVIAPKSVRSITWNGQRVSSDVAMSSSVTQFGGFVGQLRAPSALQGIKVPKLTGWKFQDSLPEIQSSFDDSSWTVANHTTTNIPLKPYYGDGRILYGCDYGFCENAVLWRGHFKATGQEKSVNLSINGGEAFAASVWANNVFLGTSFGNSTNNRNILEETDDKFVFPAGALKPGVDNVITIVQDNMGLNETNGANTDSSKSPRGIRGFALDGNTTFTQWKVQGKIGGYRNFPDKVRGVFNEGGLFGERKGWHLPGFSTKGWASRDLAQGLPNGAAGVGFFVTTFNLNIPKDIDAMISFNFNEAQGQPYRAVLFVNGWMMGKRVGNLGPQAKFPVHQGILNYSGQNTVAVALWAMEANANVAPDLEMVLDAVYDGGVGNVQTDNPAWSAQGRQ</sequence>
<evidence type="ECO:0000256" key="5">
    <source>
        <dbReference type="ARBA" id="ARBA00022801"/>
    </source>
</evidence>
<feature type="transmembrane region" description="Helical" evidence="9">
    <location>
        <begin position="288"/>
        <end position="309"/>
    </location>
</feature>
<dbReference type="Gene3D" id="2.60.390.10">
    <property type="entry name" value="Beta-galactosidase, domain 3"/>
    <property type="match status" value="1"/>
</dbReference>
<feature type="transmembrane region" description="Helical" evidence="9">
    <location>
        <begin position="222"/>
        <end position="244"/>
    </location>
</feature>
<evidence type="ECO:0000256" key="4">
    <source>
        <dbReference type="ARBA" id="ARBA00022729"/>
    </source>
</evidence>
<dbReference type="InterPro" id="IPR001944">
    <property type="entry name" value="Glycoside_Hdrlase_35"/>
</dbReference>
<dbReference type="SMART" id="SM01029">
    <property type="entry name" value="BetaGal_dom2"/>
    <property type="match status" value="1"/>
</dbReference>
<dbReference type="Gene3D" id="2.60.120.260">
    <property type="entry name" value="Galactose-binding domain-like"/>
    <property type="match status" value="2"/>
</dbReference>
<dbReference type="PANTHER" id="PTHR23421">
    <property type="entry name" value="BETA-GALACTOSIDASE RELATED"/>
    <property type="match status" value="1"/>
</dbReference>
<evidence type="ECO:0000259" key="10">
    <source>
        <dbReference type="SMART" id="SM01029"/>
    </source>
</evidence>
<dbReference type="PRINTS" id="PR00742">
    <property type="entry name" value="GLHYDRLASE35"/>
</dbReference>
<name>A0A8H5B1Y9_9AGAR</name>
<dbReference type="EC" id="3.2.1.23" evidence="3"/>
<dbReference type="InterPro" id="IPR017853">
    <property type="entry name" value="GH"/>
</dbReference>
<dbReference type="OrthoDB" id="1657402at2759"/>
<feature type="transmembrane region" description="Helical" evidence="9">
    <location>
        <begin position="45"/>
        <end position="69"/>
    </location>
</feature>
<evidence type="ECO:0000256" key="7">
    <source>
        <dbReference type="ARBA" id="ARBA00023295"/>
    </source>
</evidence>
<keyword evidence="9" id="KW-0472">Membrane</keyword>
<comment type="caution">
    <text evidence="11">The sequence shown here is derived from an EMBL/GenBank/DDBJ whole genome shotgun (WGS) entry which is preliminary data.</text>
</comment>
<dbReference type="InterPro" id="IPR036833">
    <property type="entry name" value="BetaGal_dom3_sf"/>
</dbReference>
<dbReference type="InterPro" id="IPR025300">
    <property type="entry name" value="BetaGal_jelly_roll_dom"/>
</dbReference>
<proteinExistence type="inferred from homology"/>
<dbReference type="InterPro" id="IPR008979">
    <property type="entry name" value="Galactose-bd-like_sf"/>
</dbReference>
<feature type="domain" description="Beta-galactosidase" evidence="10">
    <location>
        <begin position="925"/>
        <end position="1113"/>
    </location>
</feature>
<dbReference type="Proteomes" id="UP000567179">
    <property type="component" value="Unassembled WGS sequence"/>
</dbReference>
<evidence type="ECO:0000313" key="11">
    <source>
        <dbReference type="EMBL" id="KAF5315054.1"/>
    </source>
</evidence>
<keyword evidence="5" id="KW-0378">Hydrolase</keyword>
<keyword evidence="12" id="KW-1185">Reference proteome</keyword>
<dbReference type="Pfam" id="PF01301">
    <property type="entry name" value="Glyco_hydro_35"/>
    <property type="match status" value="1"/>
</dbReference>
<organism evidence="11 12">
    <name type="scientific">Psilocybe cf. subviscida</name>
    <dbReference type="NCBI Taxonomy" id="2480587"/>
    <lineage>
        <taxon>Eukaryota</taxon>
        <taxon>Fungi</taxon>
        <taxon>Dikarya</taxon>
        <taxon>Basidiomycota</taxon>
        <taxon>Agaricomycotina</taxon>
        <taxon>Agaricomycetes</taxon>
        <taxon>Agaricomycetidae</taxon>
        <taxon>Agaricales</taxon>
        <taxon>Agaricineae</taxon>
        <taxon>Strophariaceae</taxon>
        <taxon>Psilocybe</taxon>
    </lineage>
</organism>
<evidence type="ECO:0000313" key="12">
    <source>
        <dbReference type="Proteomes" id="UP000567179"/>
    </source>
</evidence>
<dbReference type="SUPFAM" id="SSF117100">
    <property type="entry name" value="Beta-galactosidase LacA, domain 3"/>
    <property type="match status" value="1"/>
</dbReference>
<feature type="transmembrane region" description="Helical" evidence="9">
    <location>
        <begin position="13"/>
        <end position="33"/>
    </location>
</feature>
<dbReference type="GO" id="GO:0005975">
    <property type="term" value="P:carbohydrate metabolic process"/>
    <property type="evidence" value="ECO:0007669"/>
    <property type="project" value="InterPro"/>
</dbReference>
<feature type="transmembrane region" description="Helical" evidence="9">
    <location>
        <begin position="84"/>
        <end position="106"/>
    </location>
</feature>
<dbReference type="SUPFAM" id="SSF51011">
    <property type="entry name" value="Glycosyl hydrolase domain"/>
    <property type="match status" value="1"/>
</dbReference>
<dbReference type="Pfam" id="PF13364">
    <property type="entry name" value="BetaGal_ABD2"/>
    <property type="match status" value="2"/>
</dbReference>
<feature type="transmembrane region" description="Helical" evidence="9">
    <location>
        <begin position="118"/>
        <end position="138"/>
    </location>
</feature>